<dbReference type="PANTHER" id="PTHR37212:SF2">
    <property type="entry name" value="ACTIN PROTEIN 2_3 COMPLEX SUBUNIT-LIKE PROTEIN"/>
    <property type="match status" value="1"/>
</dbReference>
<evidence type="ECO:0000313" key="2">
    <source>
        <dbReference type="RefSeq" id="XP_030520839.1"/>
    </source>
</evidence>
<accession>A0A8B8NEF7</accession>
<dbReference type="RefSeq" id="XP_030520841.1">
    <property type="nucleotide sequence ID" value="XM_030664981.1"/>
</dbReference>
<name>A0A8B8NEF7_9MYRT</name>
<dbReference type="Proteomes" id="UP000827889">
    <property type="component" value="Chromosome 6"/>
</dbReference>
<protein>
    <submittedName>
        <fullName evidence="2 3">Uncharacterized protein LOC115734273</fullName>
    </submittedName>
</protein>
<gene>
    <name evidence="2 3 4" type="primary">LOC115734273</name>
</gene>
<dbReference type="KEGG" id="rarg:115734273"/>
<dbReference type="AlphaFoldDB" id="A0A8B8NEF7"/>
<evidence type="ECO:0000313" key="1">
    <source>
        <dbReference type="Proteomes" id="UP000827889"/>
    </source>
</evidence>
<evidence type="ECO:0000313" key="4">
    <source>
        <dbReference type="RefSeq" id="XP_048137035.1"/>
    </source>
</evidence>
<dbReference type="RefSeq" id="XP_048137035.1">
    <property type="nucleotide sequence ID" value="XM_048281078.1"/>
</dbReference>
<dbReference type="GeneID" id="115734273"/>
<dbReference type="PANTHER" id="PTHR37212">
    <property type="entry name" value="ACTIN PROTEIN 2/3 COMPLEX SUBUNIT-LIKE PROTEIN"/>
    <property type="match status" value="1"/>
</dbReference>
<keyword evidence="1" id="KW-1185">Reference proteome</keyword>
<evidence type="ECO:0000313" key="3">
    <source>
        <dbReference type="RefSeq" id="XP_030520841.1"/>
    </source>
</evidence>
<dbReference type="RefSeq" id="XP_030520839.1">
    <property type="nucleotide sequence ID" value="XM_030664979.1"/>
</dbReference>
<sequence>MESEFGSRLDFELEDLLVSAPPPAPAKKSKKVIGLDDLLSDFYKEKGKRVEGATKRKRVLKHDSDEEDNAREATLSHTLDQYEKQMKEMGGEDELSHWGLQVFGVQKSPPAVVLPELGSCANFQVLGHSKFKSLVEVSKQEESEFLEGLLVNGWLSKLITLSGHLEMALAKWTFQLLMFASEERLRTSACDLWCDILSGKNEETSAPIKIDWLPTYSELERALSIYGFVFFSSDAGSVDRDSKHAGPSLNIRAWIKFVAASCQVRSKWPMFSTSEAEELTEVLICLFLDRRLEGLSMLLYECLLSVISYFTHEEWSTSCKKVAKSLASRLSMDLNCLRAVECISGIDARSKCLRSEVAYRMLANFLDHKVADEEILNSLISINVKEKGCDLFRMYIYLVLAENWLLFNSTLEDKAVIREMWGLYLRNCSCLITSTDLRSYAAKVRNRALYLLQGSVTR</sequence>
<dbReference type="OrthoDB" id="674980at2759"/>
<organism evidence="1 3">
    <name type="scientific">Rhodamnia argentea</name>
    <dbReference type="NCBI Taxonomy" id="178133"/>
    <lineage>
        <taxon>Eukaryota</taxon>
        <taxon>Viridiplantae</taxon>
        <taxon>Streptophyta</taxon>
        <taxon>Embryophyta</taxon>
        <taxon>Tracheophyta</taxon>
        <taxon>Spermatophyta</taxon>
        <taxon>Magnoliopsida</taxon>
        <taxon>eudicotyledons</taxon>
        <taxon>Gunneridae</taxon>
        <taxon>Pentapetalae</taxon>
        <taxon>rosids</taxon>
        <taxon>malvids</taxon>
        <taxon>Myrtales</taxon>
        <taxon>Myrtaceae</taxon>
        <taxon>Myrtoideae</taxon>
        <taxon>Myrteae</taxon>
        <taxon>Australasian group</taxon>
        <taxon>Rhodamnia</taxon>
    </lineage>
</organism>
<proteinExistence type="predicted"/>
<reference evidence="2 3" key="1">
    <citation type="submission" date="2025-04" db="UniProtKB">
        <authorList>
            <consortium name="RefSeq"/>
        </authorList>
    </citation>
    <scope>IDENTIFICATION</scope>
    <source>
        <tissue evidence="4">Leaf</tissue>
    </source>
</reference>